<reference evidence="5" key="1">
    <citation type="journal article" date="2012" name="PLoS Genet.">
        <title>Comparative Genomics of Plant-Associated Pseudomonas spp.: Insights into Diversity and Inheritance of Traits Involved in Multitrophic Interactions.</title>
        <authorList>
            <person name="Loper J.E."/>
            <person name="Hassan K.A."/>
            <person name="Mavrodi D.V."/>
            <person name="Davis E.W.II."/>
            <person name="Lim C.K."/>
            <person name="Shaffer B.T."/>
            <person name="Elbourne L.D."/>
            <person name="Stockwell V.O."/>
            <person name="Hartney S.L."/>
            <person name="Breakwell K."/>
            <person name="Henkels M.D."/>
            <person name="Tetu S.G."/>
            <person name="Rangel L.I."/>
            <person name="Kidarsa T.A."/>
            <person name="Wilson N.L."/>
            <person name="van de Mortel J.E."/>
            <person name="Song C."/>
            <person name="Blumhagen R."/>
            <person name="Radune D."/>
            <person name="Hostetler J.B."/>
            <person name="Brinkac L.M."/>
            <person name="Durkin A.S."/>
            <person name="Kluepfel D.A."/>
            <person name="Wechter W.P."/>
            <person name="Anderson A.J."/>
            <person name="Kim Y.C."/>
            <person name="Pierson L.S.III."/>
            <person name="Pierson E.A."/>
            <person name="Lindow S.E."/>
            <person name="Kobayashi D.Y."/>
            <person name="Raaijmakers J.M."/>
            <person name="Weller D.M."/>
            <person name="Thomashow L.S."/>
            <person name="Allen A.E."/>
            <person name="Paulsen I.T."/>
        </authorList>
    </citation>
    <scope>NUCLEOTIDE SEQUENCE [LARGE SCALE GENOMIC DNA]</scope>
    <source>
        <strain evidence="5">SS101</strain>
    </source>
</reference>
<evidence type="ECO:0000259" key="4">
    <source>
        <dbReference type="Pfam" id="PF00419"/>
    </source>
</evidence>
<feature type="domain" description="Fimbrial-type adhesion" evidence="4">
    <location>
        <begin position="195"/>
        <end position="356"/>
    </location>
</feature>
<accession>I4K5T9</accession>
<name>I4K5T9_9PSED</name>
<evidence type="ECO:0000256" key="3">
    <source>
        <dbReference type="ARBA" id="ARBA00023263"/>
    </source>
</evidence>
<dbReference type="RefSeq" id="WP_003189506.1">
    <property type="nucleotide sequence ID" value="NZ_CM001513.1"/>
</dbReference>
<sequence>MNSSLCFFSTLFTCLISDITLADCKLGDGAVNQTFNIGAQHVPRDAPVGSVIGTAEMSFVYTYTNALLCTNNDTLEVRGSNWAIILGINVPLFQTNILKAPVVKTNIPGVGMIVSVEEPMPENRSIESGIPPYPPYKLIARLDWGKINYIRRVEFKFTLVKTDNNIPSGASEIVTNSPATYIQSGAQRSIGVFLAGTVIRSECSVAGGHANINVPMGDVMRRNFKGKYSHLESKDFTIPLTNCVAGRYPTGQEWNYYQNSSAHIKFEGVQGSSIIEASKGILGLTQESTAKGVAVQVLRKDGITPLPIGQEVSVASLSGSNMNIELKARYIQISDSLLGPEPGKADARAAFTVTYK</sequence>
<protein>
    <submittedName>
        <fullName evidence="5">Fimbrial protein</fullName>
    </submittedName>
</protein>
<comment type="caution">
    <text evidence="5">The sequence shown here is derived from an EMBL/GenBank/DDBJ whole genome shotgun (WGS) entry which is preliminary data.</text>
</comment>
<dbReference type="SUPFAM" id="SSF49401">
    <property type="entry name" value="Bacterial adhesins"/>
    <property type="match status" value="1"/>
</dbReference>
<gene>
    <name evidence="5" type="ORF">PflSS101_1479</name>
</gene>
<dbReference type="InterPro" id="IPR000259">
    <property type="entry name" value="Adhesion_dom_fimbrial"/>
</dbReference>
<comment type="subcellular location">
    <subcellularLocation>
        <location evidence="1">Fimbrium</location>
    </subcellularLocation>
</comment>
<dbReference type="EMBL" id="AHPN01000001">
    <property type="protein sequence ID" value="EIK60079.1"/>
    <property type="molecule type" value="Genomic_DNA"/>
</dbReference>
<keyword evidence="3" id="KW-0281">Fimbrium</keyword>
<evidence type="ECO:0000313" key="5">
    <source>
        <dbReference type="EMBL" id="EIK60079.1"/>
    </source>
</evidence>
<proteinExistence type="inferred from homology"/>
<dbReference type="PATRIC" id="fig|1038924.3.peg.1450"/>
<dbReference type="Pfam" id="PF00419">
    <property type="entry name" value="Fimbrial"/>
    <property type="match status" value="1"/>
</dbReference>
<comment type="similarity">
    <text evidence="2">Belongs to the fimbrial protein family.</text>
</comment>
<dbReference type="InterPro" id="IPR008966">
    <property type="entry name" value="Adhesion_dom_sf"/>
</dbReference>
<dbReference type="GO" id="GO:0043709">
    <property type="term" value="P:cell adhesion involved in single-species biofilm formation"/>
    <property type="evidence" value="ECO:0007669"/>
    <property type="project" value="TreeGrafter"/>
</dbReference>
<dbReference type="Gene3D" id="2.60.40.3310">
    <property type="match status" value="1"/>
</dbReference>
<dbReference type="AlphaFoldDB" id="I4K5T9"/>
<organism evidence="5">
    <name type="scientific">Pseudomonas lactis</name>
    <dbReference type="NCBI Taxonomy" id="1615674"/>
    <lineage>
        <taxon>Bacteria</taxon>
        <taxon>Pseudomonadati</taxon>
        <taxon>Pseudomonadota</taxon>
        <taxon>Gammaproteobacteria</taxon>
        <taxon>Pseudomonadales</taxon>
        <taxon>Pseudomonadaceae</taxon>
        <taxon>Pseudomonas</taxon>
    </lineage>
</organism>
<evidence type="ECO:0000256" key="1">
    <source>
        <dbReference type="ARBA" id="ARBA00004561"/>
    </source>
</evidence>
<dbReference type="HOGENOM" id="CLU_058392_7_0_6"/>
<evidence type="ECO:0000256" key="2">
    <source>
        <dbReference type="ARBA" id="ARBA00006671"/>
    </source>
</evidence>
<dbReference type="Proteomes" id="UP000003213">
    <property type="component" value="Chromosome"/>
</dbReference>
<dbReference type="GO" id="GO:0009289">
    <property type="term" value="C:pilus"/>
    <property type="evidence" value="ECO:0007669"/>
    <property type="project" value="UniProtKB-SubCell"/>
</dbReference>
<dbReference type="Gene3D" id="2.60.40.1090">
    <property type="entry name" value="Fimbrial-type adhesion domain"/>
    <property type="match status" value="1"/>
</dbReference>
<dbReference type="InterPro" id="IPR050263">
    <property type="entry name" value="Bact_Fimbrial_Adh_Pro"/>
</dbReference>
<dbReference type="InterPro" id="IPR036937">
    <property type="entry name" value="Adhesion_dom_fimbrial_sf"/>
</dbReference>
<dbReference type="PANTHER" id="PTHR33420:SF14">
    <property type="entry name" value="TYPE 1 FIMBRIN D-MANNOSE SPECIFIC ADHESIN"/>
    <property type="match status" value="1"/>
</dbReference>
<dbReference type="PANTHER" id="PTHR33420">
    <property type="entry name" value="FIMBRIAL SUBUNIT ELFA-RELATED"/>
    <property type="match status" value="1"/>
</dbReference>